<feature type="region of interest" description="Disordered" evidence="1">
    <location>
        <begin position="20"/>
        <end position="42"/>
    </location>
</feature>
<dbReference type="Proteomes" id="UP000254640">
    <property type="component" value="Unassembled WGS sequence"/>
</dbReference>
<evidence type="ECO:0000313" key="3">
    <source>
        <dbReference type="Proteomes" id="UP000254640"/>
    </source>
</evidence>
<evidence type="ECO:0000256" key="1">
    <source>
        <dbReference type="SAM" id="MobiDB-lite"/>
    </source>
</evidence>
<protein>
    <submittedName>
        <fullName evidence="2">Uncharacterized protein</fullName>
    </submittedName>
</protein>
<dbReference type="EMBL" id="UGSO01000001">
    <property type="protein sequence ID" value="SUB14519.1"/>
    <property type="molecule type" value="Genomic_DNA"/>
</dbReference>
<accession>A0A379AAJ5</accession>
<reference evidence="2 3" key="1">
    <citation type="submission" date="2018-06" db="EMBL/GenBank/DDBJ databases">
        <authorList>
            <consortium name="Pathogen Informatics"/>
            <person name="Doyle S."/>
        </authorList>
    </citation>
    <scope>NUCLEOTIDE SEQUENCE [LARGE SCALE GENOMIC DNA]</scope>
    <source>
        <strain evidence="2 3">NCTC9381</strain>
    </source>
</reference>
<organism evidence="2 3">
    <name type="scientific">Enterobacter agglomerans</name>
    <name type="common">Erwinia herbicola</name>
    <name type="synonym">Pantoea agglomerans</name>
    <dbReference type="NCBI Taxonomy" id="549"/>
    <lineage>
        <taxon>Bacteria</taxon>
        <taxon>Pseudomonadati</taxon>
        <taxon>Pseudomonadota</taxon>
        <taxon>Gammaproteobacteria</taxon>
        <taxon>Enterobacterales</taxon>
        <taxon>Erwiniaceae</taxon>
        <taxon>Pantoea</taxon>
        <taxon>Pantoea agglomerans group</taxon>
    </lineage>
</organism>
<evidence type="ECO:0000313" key="2">
    <source>
        <dbReference type="EMBL" id="SUB14519.1"/>
    </source>
</evidence>
<proteinExistence type="predicted"/>
<keyword evidence="3" id="KW-1185">Reference proteome</keyword>
<sequence>MRIRDYIRDVLLMCQKRDNKSGLPRAAQGGACGSRHASHGKRPQILPRRASQHYVHEIKACIFRAAIRAFLPHLILAAIDFRYTKPHVT</sequence>
<dbReference type="AlphaFoldDB" id="A0A379AAJ5"/>
<gene>
    <name evidence="2" type="ORF">NCTC9381_00368</name>
</gene>
<name>A0A379AAJ5_ENTAG</name>